<evidence type="ECO:0000313" key="6">
    <source>
        <dbReference type="EMBL" id="PSB17610.1"/>
    </source>
</evidence>
<feature type="domain" description="PAS" evidence="4">
    <location>
        <begin position="316"/>
        <end position="364"/>
    </location>
</feature>
<dbReference type="NCBIfam" id="TIGR00229">
    <property type="entry name" value="sensory_box"/>
    <property type="match status" value="2"/>
</dbReference>
<evidence type="ECO:0000256" key="2">
    <source>
        <dbReference type="SAM" id="Coils"/>
    </source>
</evidence>
<feature type="domain" description="PAC" evidence="5">
    <location>
        <begin position="364"/>
        <end position="418"/>
    </location>
</feature>
<dbReference type="Gene3D" id="3.30.450.40">
    <property type="match status" value="1"/>
</dbReference>
<keyword evidence="7" id="KW-1185">Reference proteome</keyword>
<evidence type="ECO:0000259" key="3">
    <source>
        <dbReference type="PROSITE" id="PS50109"/>
    </source>
</evidence>
<dbReference type="Gene3D" id="3.30.450.20">
    <property type="entry name" value="PAS domain"/>
    <property type="match status" value="2"/>
</dbReference>
<dbReference type="SMART" id="SM00387">
    <property type="entry name" value="HATPase_c"/>
    <property type="match status" value="1"/>
</dbReference>
<dbReference type="CDD" id="cd00130">
    <property type="entry name" value="PAS"/>
    <property type="match status" value="2"/>
</dbReference>
<proteinExistence type="predicted"/>
<dbReference type="Pfam" id="PF02518">
    <property type="entry name" value="HATPase_c"/>
    <property type="match status" value="1"/>
</dbReference>
<dbReference type="Proteomes" id="UP000238634">
    <property type="component" value="Unassembled WGS sequence"/>
</dbReference>
<keyword evidence="1" id="KW-0808">Transferase</keyword>
<dbReference type="InterPro" id="IPR029016">
    <property type="entry name" value="GAF-like_dom_sf"/>
</dbReference>
<reference evidence="6 7" key="2">
    <citation type="submission" date="2018-03" db="EMBL/GenBank/DDBJ databases">
        <title>The ancient ancestry and fast evolution of plastids.</title>
        <authorList>
            <person name="Moore K.R."/>
            <person name="Magnabosco C."/>
            <person name="Momper L."/>
            <person name="Gold D.A."/>
            <person name="Bosak T."/>
            <person name="Fournier G.P."/>
        </authorList>
    </citation>
    <scope>NUCLEOTIDE SEQUENCE [LARGE SCALE GENOMIC DNA]</scope>
    <source>
        <strain evidence="6 7">ULC007</strain>
    </source>
</reference>
<evidence type="ECO:0000259" key="4">
    <source>
        <dbReference type="PROSITE" id="PS50112"/>
    </source>
</evidence>
<dbReference type="PROSITE" id="PS50112">
    <property type="entry name" value="PAS"/>
    <property type="match status" value="2"/>
</dbReference>
<dbReference type="SMART" id="SM00086">
    <property type="entry name" value="PAC"/>
    <property type="match status" value="2"/>
</dbReference>
<dbReference type="InterPro" id="IPR011495">
    <property type="entry name" value="Sig_transdc_His_kin_sub2_dim/P"/>
</dbReference>
<dbReference type="InterPro" id="IPR000700">
    <property type="entry name" value="PAS-assoc_C"/>
</dbReference>
<dbReference type="InterPro" id="IPR013655">
    <property type="entry name" value="PAS_fold_3"/>
</dbReference>
<dbReference type="Pfam" id="PF01590">
    <property type="entry name" value="GAF"/>
    <property type="match status" value="1"/>
</dbReference>
<organism evidence="6 7">
    <name type="scientific">Phormidesmis priestleyi ULC007</name>
    <dbReference type="NCBI Taxonomy" id="1920490"/>
    <lineage>
        <taxon>Bacteria</taxon>
        <taxon>Bacillati</taxon>
        <taxon>Cyanobacteriota</taxon>
        <taxon>Cyanophyceae</taxon>
        <taxon>Leptolyngbyales</taxon>
        <taxon>Leptolyngbyaceae</taxon>
        <taxon>Phormidesmis</taxon>
    </lineage>
</organism>
<feature type="coiled-coil region" evidence="2">
    <location>
        <begin position="56"/>
        <end position="114"/>
    </location>
</feature>
<reference evidence="6 7" key="1">
    <citation type="submission" date="2018-02" db="EMBL/GenBank/DDBJ databases">
        <authorList>
            <person name="Cohen D.B."/>
            <person name="Kent A.D."/>
        </authorList>
    </citation>
    <scope>NUCLEOTIDE SEQUENCE [LARGE SCALE GENOMIC DNA]</scope>
    <source>
        <strain evidence="6 7">ULC007</strain>
    </source>
</reference>
<gene>
    <name evidence="6" type="ORF">C7B65_18155</name>
</gene>
<dbReference type="InterPro" id="IPR003594">
    <property type="entry name" value="HATPase_dom"/>
</dbReference>
<dbReference type="OrthoDB" id="9758522at2"/>
<feature type="domain" description="Histidine kinase" evidence="3">
    <location>
        <begin position="558"/>
        <end position="752"/>
    </location>
</feature>
<dbReference type="InterPro" id="IPR000014">
    <property type="entry name" value="PAS"/>
</dbReference>
<feature type="domain" description="PAC" evidence="5">
    <location>
        <begin position="495"/>
        <end position="547"/>
    </location>
</feature>
<protein>
    <submittedName>
        <fullName evidence="6">PAS domain S-box protein</fullName>
    </submittedName>
</protein>
<dbReference type="Pfam" id="PF08447">
    <property type="entry name" value="PAS_3"/>
    <property type="match status" value="1"/>
</dbReference>
<dbReference type="InterPro" id="IPR035965">
    <property type="entry name" value="PAS-like_dom_sf"/>
</dbReference>
<keyword evidence="1" id="KW-0418">Kinase</keyword>
<dbReference type="InterPro" id="IPR005467">
    <property type="entry name" value="His_kinase_dom"/>
</dbReference>
<dbReference type="STRING" id="1920490.GCA_001895925_01372"/>
<dbReference type="InterPro" id="IPR003018">
    <property type="entry name" value="GAF"/>
</dbReference>
<comment type="caution">
    <text evidence="6">The sequence shown here is derived from an EMBL/GenBank/DDBJ whole genome shotgun (WGS) entry which is preliminary data.</text>
</comment>
<dbReference type="InterPro" id="IPR036890">
    <property type="entry name" value="HATPase_C_sf"/>
</dbReference>
<sequence length="755" mass="86548">MQLTESPSSLIKLQHAIDQWTIHDPELAAQLRSCLSDVKMTIVQLQEQSIWEREQCQRAEAKVHFLEHRKQAEEALRDAKEELEIRVEERTAELRDTNQQLQLEIAQRKQIEQSLRESQVCLQLLNNISRGITSGLSAEQVIESTVRQIGQHFKTLRILYGVIVDGAITAVHSAQPETMIKLEGAVLEVKQSPEYLELIDRRQPIVVANVTQASFLAPLADGMLSRGTRALLAVRVQHSAQEIGLLSFNSPEPRQWSDYEISTLTEIADYLSIVLQEAQAQQERQHAEDRLRLFESVVINGQDAVIITTGNPDDLKITYTNSAFTESTGYALEEVLGRTPRILQGAKSDRAQLNKVRQALLHNKPIQIELVNYRKDGSEFWIDLNLVPIFDNQGSLTHYVALQRDITDRKWSEKALIAIQERLKYLLSSNPSVIYTCHPNRNRSCTFVSENITQQLGYEVWQYLKESRFWLDRIHPDDLRNVLDHIAQLFEIEQLTCEYRFLHQDGSYRWLRDGMKLLRDRQGQPVEIIGSVIDITDRKWAEDRVLASLEEKEVLLKEIHHRVKNNLQVISSLLKLQAGYIKDDRILEVFKESQNRVRAMALIHEKLYQSEDLAKTDFAEYIRSLVTDLFRSYSVSSRLIKLNVYVKDVRLSIDTAIPCGLIINELISNSLKYAFSAGQAGEISIRLFSEAENYYTLIVQDNGSGFPTDLNFRNTKSLGLQLVCSLTKQLHGTIDLECQRGAVFKISFAEQKQKV</sequence>
<evidence type="ECO:0000256" key="1">
    <source>
        <dbReference type="ARBA" id="ARBA00022777"/>
    </source>
</evidence>
<dbReference type="PANTHER" id="PTHR43065">
    <property type="entry name" value="SENSOR HISTIDINE KINASE"/>
    <property type="match status" value="1"/>
</dbReference>
<dbReference type="PROSITE" id="PS50113">
    <property type="entry name" value="PAC"/>
    <property type="match status" value="2"/>
</dbReference>
<dbReference type="Gene3D" id="3.30.565.10">
    <property type="entry name" value="Histidine kinase-like ATPase, C-terminal domain"/>
    <property type="match status" value="1"/>
</dbReference>
<dbReference type="RefSeq" id="WP_073074037.1">
    <property type="nucleotide sequence ID" value="NZ_MPPI01000028.1"/>
</dbReference>
<dbReference type="Pfam" id="PF13426">
    <property type="entry name" value="PAS_9"/>
    <property type="match status" value="1"/>
</dbReference>
<accession>A0A2T1DAT1</accession>
<name>A0A2T1DAT1_9CYAN</name>
<dbReference type="SUPFAM" id="SSF55781">
    <property type="entry name" value="GAF domain-like"/>
    <property type="match status" value="1"/>
</dbReference>
<dbReference type="InterPro" id="IPR001610">
    <property type="entry name" value="PAC"/>
</dbReference>
<dbReference type="EMBL" id="PVWG01000026">
    <property type="protein sequence ID" value="PSB17610.1"/>
    <property type="molecule type" value="Genomic_DNA"/>
</dbReference>
<dbReference type="SMART" id="SM00065">
    <property type="entry name" value="GAF"/>
    <property type="match status" value="1"/>
</dbReference>
<feature type="domain" description="PAS" evidence="4">
    <location>
        <begin position="419"/>
        <end position="493"/>
    </location>
</feature>
<dbReference type="Pfam" id="PF07568">
    <property type="entry name" value="HisKA_2"/>
    <property type="match status" value="1"/>
</dbReference>
<dbReference type="GO" id="GO:0016301">
    <property type="term" value="F:kinase activity"/>
    <property type="evidence" value="ECO:0007669"/>
    <property type="project" value="UniProtKB-KW"/>
</dbReference>
<dbReference type="AlphaFoldDB" id="A0A2T1DAT1"/>
<keyword evidence="2" id="KW-0175">Coiled coil</keyword>
<dbReference type="SMART" id="SM00091">
    <property type="entry name" value="PAS"/>
    <property type="match status" value="2"/>
</dbReference>
<dbReference type="PANTHER" id="PTHR43065:SF23">
    <property type="entry name" value="SENSOR HISTIDINE KINASE PDTAS"/>
    <property type="match status" value="1"/>
</dbReference>
<evidence type="ECO:0000259" key="5">
    <source>
        <dbReference type="PROSITE" id="PS50113"/>
    </source>
</evidence>
<dbReference type="PROSITE" id="PS50109">
    <property type="entry name" value="HIS_KIN"/>
    <property type="match status" value="1"/>
</dbReference>
<dbReference type="SUPFAM" id="SSF55785">
    <property type="entry name" value="PYP-like sensor domain (PAS domain)"/>
    <property type="match status" value="2"/>
</dbReference>
<dbReference type="SUPFAM" id="SSF55874">
    <property type="entry name" value="ATPase domain of HSP90 chaperone/DNA topoisomerase II/histidine kinase"/>
    <property type="match status" value="1"/>
</dbReference>
<evidence type="ECO:0000313" key="7">
    <source>
        <dbReference type="Proteomes" id="UP000238634"/>
    </source>
</evidence>